<dbReference type="AlphaFoldDB" id="A0A1H8F4W7"/>
<dbReference type="GO" id="GO:0019441">
    <property type="term" value="P:L-tryptophan catabolic process to kynurenine"/>
    <property type="evidence" value="ECO:0007669"/>
    <property type="project" value="InterPro"/>
</dbReference>
<sequence>MLTPLADGPGVPPRSALRDLSHPITDGMPVYPGDPPVHVGAALDLDRDGVAVTGLQMGSHTGTHIDAPSHTIAGGRTMADVTLDELLGDALVVRVRALAEGEVYGWERLNAEHPLPDRLPPIVVIDTGWARWFGDARAVRHPALDAGAASELVARGMRILAVDTLSPDPTGTSSGAFPVHEVVLGRGGLIVENLCGLDDLPSPVQIGFFPLRLGGDGAPVRAVAFL</sequence>
<dbReference type="RefSeq" id="WP_092109049.1">
    <property type="nucleotide sequence ID" value="NZ_FOCN01000005.1"/>
</dbReference>
<dbReference type="InterPro" id="IPR007325">
    <property type="entry name" value="KFase/CYL"/>
</dbReference>
<dbReference type="Proteomes" id="UP000297654">
    <property type="component" value="Unassembled WGS sequence"/>
</dbReference>
<dbReference type="InterPro" id="IPR037175">
    <property type="entry name" value="KFase_sf"/>
</dbReference>
<organism evidence="1 2">
    <name type="scientific">Cryobacterium luteum</name>
    <dbReference type="NCBI Taxonomy" id="1424661"/>
    <lineage>
        <taxon>Bacteria</taxon>
        <taxon>Bacillati</taxon>
        <taxon>Actinomycetota</taxon>
        <taxon>Actinomycetes</taxon>
        <taxon>Micrococcales</taxon>
        <taxon>Microbacteriaceae</taxon>
        <taxon>Cryobacterium</taxon>
    </lineage>
</organism>
<dbReference type="Pfam" id="PF04199">
    <property type="entry name" value="Cyclase"/>
    <property type="match status" value="1"/>
</dbReference>
<keyword evidence="2" id="KW-1185">Reference proteome</keyword>
<gene>
    <name evidence="1" type="ORF">E3O10_15300</name>
</gene>
<protein>
    <submittedName>
        <fullName evidence="1">Cyclase family protein</fullName>
    </submittedName>
</protein>
<proteinExistence type="predicted"/>
<dbReference type="SUPFAM" id="SSF102198">
    <property type="entry name" value="Putative cyclase"/>
    <property type="match status" value="1"/>
</dbReference>
<reference evidence="1 2" key="1">
    <citation type="submission" date="2019-03" db="EMBL/GenBank/DDBJ databases">
        <title>Genomics of glacier-inhabiting Cryobacterium strains.</title>
        <authorList>
            <person name="Liu Q."/>
            <person name="Xin Y.-H."/>
        </authorList>
    </citation>
    <scope>NUCLEOTIDE SEQUENCE [LARGE SCALE GENOMIC DNA]</scope>
    <source>
        <strain evidence="1 2">Hh15</strain>
    </source>
</reference>
<dbReference type="EMBL" id="SOFF01000041">
    <property type="protein sequence ID" value="TFB85497.1"/>
    <property type="molecule type" value="Genomic_DNA"/>
</dbReference>
<accession>A0A1H8F4W7</accession>
<dbReference type="Gene3D" id="3.50.30.50">
    <property type="entry name" value="Putative cyclase"/>
    <property type="match status" value="1"/>
</dbReference>
<comment type="caution">
    <text evidence="1">The sequence shown here is derived from an EMBL/GenBank/DDBJ whole genome shotgun (WGS) entry which is preliminary data.</text>
</comment>
<name>A0A1H8F4W7_9MICO</name>
<evidence type="ECO:0000313" key="2">
    <source>
        <dbReference type="Proteomes" id="UP000297654"/>
    </source>
</evidence>
<dbReference type="GO" id="GO:0004061">
    <property type="term" value="F:arylformamidase activity"/>
    <property type="evidence" value="ECO:0007669"/>
    <property type="project" value="InterPro"/>
</dbReference>
<dbReference type="OrthoDB" id="7067800at2"/>
<dbReference type="PANTHER" id="PTHR31118">
    <property type="entry name" value="CYCLASE-LIKE PROTEIN 2"/>
    <property type="match status" value="1"/>
</dbReference>
<evidence type="ECO:0000313" key="1">
    <source>
        <dbReference type="EMBL" id="TFB85497.1"/>
    </source>
</evidence>
<dbReference type="STRING" id="1424661.SAMN05216281_105172"/>
<dbReference type="PANTHER" id="PTHR31118:SF32">
    <property type="entry name" value="KYNURENINE FORMAMIDASE"/>
    <property type="match status" value="1"/>
</dbReference>